<protein>
    <recommendedName>
        <fullName evidence="4">Lipocalin-like protein</fullName>
    </recommendedName>
</protein>
<feature type="signal peptide" evidence="1">
    <location>
        <begin position="1"/>
        <end position="19"/>
    </location>
</feature>
<organism evidence="2 3">
    <name type="scientific">Spirosoma oryzae</name>
    <dbReference type="NCBI Taxonomy" id="1469603"/>
    <lineage>
        <taxon>Bacteria</taxon>
        <taxon>Pseudomonadati</taxon>
        <taxon>Bacteroidota</taxon>
        <taxon>Cytophagia</taxon>
        <taxon>Cytophagales</taxon>
        <taxon>Cytophagaceae</taxon>
        <taxon>Spirosoma</taxon>
    </lineage>
</organism>
<feature type="chain" id="PRO_5015449397" description="Lipocalin-like protein" evidence="1">
    <location>
        <begin position="20"/>
        <end position="150"/>
    </location>
</feature>
<keyword evidence="1" id="KW-0732">Signal</keyword>
<evidence type="ECO:0000256" key="1">
    <source>
        <dbReference type="SAM" id="SignalP"/>
    </source>
</evidence>
<accession>A0A2T0TEG6</accession>
<gene>
    <name evidence="2" type="ORF">CLV58_10328</name>
</gene>
<reference evidence="2 3" key="1">
    <citation type="submission" date="2018-03" db="EMBL/GenBank/DDBJ databases">
        <title>Genomic Encyclopedia of Archaeal and Bacterial Type Strains, Phase II (KMG-II): from individual species to whole genera.</title>
        <authorList>
            <person name="Goeker M."/>
        </authorList>
    </citation>
    <scope>NUCLEOTIDE SEQUENCE [LARGE SCALE GENOMIC DNA]</scope>
    <source>
        <strain evidence="2 3">DSM 28354</strain>
    </source>
</reference>
<comment type="caution">
    <text evidence="2">The sequence shown here is derived from an EMBL/GenBank/DDBJ whole genome shotgun (WGS) entry which is preliminary data.</text>
</comment>
<evidence type="ECO:0008006" key="4">
    <source>
        <dbReference type="Google" id="ProtNLM"/>
    </source>
</evidence>
<proteinExistence type="predicted"/>
<dbReference type="Proteomes" id="UP000238375">
    <property type="component" value="Unassembled WGS sequence"/>
</dbReference>
<evidence type="ECO:0000313" key="2">
    <source>
        <dbReference type="EMBL" id="PRY44059.1"/>
    </source>
</evidence>
<keyword evidence="3" id="KW-1185">Reference proteome</keyword>
<dbReference type="OrthoDB" id="960353at2"/>
<dbReference type="EMBL" id="PVTE01000003">
    <property type="protein sequence ID" value="PRY44059.1"/>
    <property type="molecule type" value="Genomic_DNA"/>
</dbReference>
<dbReference type="RefSeq" id="WP_106136490.1">
    <property type="nucleotide sequence ID" value="NZ_PVTE01000003.1"/>
</dbReference>
<dbReference type="PROSITE" id="PS51257">
    <property type="entry name" value="PROKAR_LIPOPROTEIN"/>
    <property type="match status" value="1"/>
</dbReference>
<evidence type="ECO:0000313" key="3">
    <source>
        <dbReference type="Proteomes" id="UP000238375"/>
    </source>
</evidence>
<name>A0A2T0TEG6_9BACT</name>
<dbReference type="AlphaFoldDB" id="A0A2T0TEG6"/>
<sequence>MKSQSYQALLVGLLLTLLAGCQPKPVPSIADQLGRVWQAQTVKEGDLLVYTLGGSSNVKPGYVNFRLDLSQPGGVKLKDIDGRQLTGTWTVSTDNRRLLLSGLNPRPTNTDGSIDYYIVEVPTATSLRLERTAESRKTGNSLNQYGLVPE</sequence>